<name>A0A0E9VX30_ANGAN</name>
<sequence length="62" mass="7168">MQKKGVLTIPPFKPKYTLYITITTFKPGVKGVNDHNTQNSAVINAFKTTKINYLYLQFYLQK</sequence>
<protein>
    <submittedName>
        <fullName evidence="1">Uncharacterized protein</fullName>
    </submittedName>
</protein>
<reference evidence="1" key="2">
    <citation type="journal article" date="2015" name="Fish Shellfish Immunol.">
        <title>Early steps in the European eel (Anguilla anguilla)-Vibrio vulnificus interaction in the gills: Role of the RtxA13 toxin.</title>
        <authorList>
            <person name="Callol A."/>
            <person name="Pajuelo D."/>
            <person name="Ebbesson L."/>
            <person name="Teles M."/>
            <person name="MacKenzie S."/>
            <person name="Amaro C."/>
        </authorList>
    </citation>
    <scope>NUCLEOTIDE SEQUENCE</scope>
</reference>
<dbReference type="EMBL" id="GBXM01025858">
    <property type="protein sequence ID" value="JAH82719.1"/>
    <property type="molecule type" value="Transcribed_RNA"/>
</dbReference>
<proteinExistence type="predicted"/>
<organism evidence="1">
    <name type="scientific">Anguilla anguilla</name>
    <name type="common">European freshwater eel</name>
    <name type="synonym">Muraena anguilla</name>
    <dbReference type="NCBI Taxonomy" id="7936"/>
    <lineage>
        <taxon>Eukaryota</taxon>
        <taxon>Metazoa</taxon>
        <taxon>Chordata</taxon>
        <taxon>Craniata</taxon>
        <taxon>Vertebrata</taxon>
        <taxon>Euteleostomi</taxon>
        <taxon>Actinopterygii</taxon>
        <taxon>Neopterygii</taxon>
        <taxon>Teleostei</taxon>
        <taxon>Anguilliformes</taxon>
        <taxon>Anguillidae</taxon>
        <taxon>Anguilla</taxon>
    </lineage>
</organism>
<evidence type="ECO:0000313" key="1">
    <source>
        <dbReference type="EMBL" id="JAH82719.1"/>
    </source>
</evidence>
<accession>A0A0E9VX30</accession>
<reference evidence="1" key="1">
    <citation type="submission" date="2014-11" db="EMBL/GenBank/DDBJ databases">
        <authorList>
            <person name="Amaro Gonzalez C."/>
        </authorList>
    </citation>
    <scope>NUCLEOTIDE SEQUENCE</scope>
</reference>
<dbReference type="AlphaFoldDB" id="A0A0E9VX30"/>